<proteinExistence type="predicted"/>
<dbReference type="Pfam" id="PF07486">
    <property type="entry name" value="Hydrolase_2"/>
    <property type="match status" value="1"/>
</dbReference>
<organism evidence="3 4">
    <name type="scientific">Desulforamulus reducens (strain ATCC BAA-1160 / DSM 100696 / MI-1)</name>
    <name type="common">Desulfotomaculum reducens</name>
    <dbReference type="NCBI Taxonomy" id="349161"/>
    <lineage>
        <taxon>Bacteria</taxon>
        <taxon>Bacillati</taxon>
        <taxon>Bacillota</taxon>
        <taxon>Clostridia</taxon>
        <taxon>Eubacteriales</taxon>
        <taxon>Peptococcaceae</taxon>
        <taxon>Desulforamulus</taxon>
    </lineage>
</organism>
<dbReference type="HOGENOM" id="CLU_053345_1_0_9"/>
<sequence>MKLSVRFKRAFAVMCLFSMLFPSTALAYQYTVVLGDSLYSISQKTGISIAKIKTTNGLTGDLLHPGHVLTIPDTKDAKTIPNSQANSTGTSYTVKSGDTLYVISKKFGISLNVLMKANELSSSMIYPGQRLTIPAANIRSTAPMVAQVSRSAERPIISYTDQDLDLLARLVTAEAGGEPLEAQVGVAAVVLNRVQSSKFPNSIYDVIYAPNQFSPVRNGWINKPATTTAIKAAETALQGSDPTNGALYFFDNTASNSFLRSLPVTANHGRMIYAMAK</sequence>
<dbReference type="CAZy" id="CBM50">
    <property type="family name" value="Carbohydrate-Binding Module Family 50"/>
</dbReference>
<dbReference type="KEGG" id="drm:Dred_2798"/>
<dbReference type="Gene3D" id="6.20.240.60">
    <property type="match status" value="1"/>
</dbReference>
<dbReference type="GO" id="GO:0016787">
    <property type="term" value="F:hydrolase activity"/>
    <property type="evidence" value="ECO:0007669"/>
    <property type="project" value="UniProtKB-KW"/>
</dbReference>
<dbReference type="GO" id="GO:0008932">
    <property type="term" value="F:lytic endotransglycosylase activity"/>
    <property type="evidence" value="ECO:0007669"/>
    <property type="project" value="TreeGrafter"/>
</dbReference>
<protein>
    <submittedName>
        <fullName evidence="3">Cell wall hydrolase, SleB</fullName>
    </submittedName>
</protein>
<reference evidence="3 4" key="1">
    <citation type="submission" date="2007-03" db="EMBL/GenBank/DDBJ databases">
        <title>Complete sequence of Desulfotomaculum reducens MI-1.</title>
        <authorList>
            <consortium name="US DOE Joint Genome Institute"/>
            <person name="Copeland A."/>
            <person name="Lucas S."/>
            <person name="Lapidus A."/>
            <person name="Barry K."/>
            <person name="Detter J.C."/>
            <person name="Glavina del Rio T."/>
            <person name="Hammon N."/>
            <person name="Israni S."/>
            <person name="Dalin E."/>
            <person name="Tice H."/>
            <person name="Pitluck S."/>
            <person name="Sims D."/>
            <person name="Brettin T."/>
            <person name="Bruce D."/>
            <person name="Han C."/>
            <person name="Tapia R."/>
            <person name="Schmutz J."/>
            <person name="Larimer F."/>
            <person name="Land M."/>
            <person name="Hauser L."/>
            <person name="Kyrpides N."/>
            <person name="Kim E."/>
            <person name="Tebo B.M."/>
            <person name="Richardson P."/>
        </authorList>
    </citation>
    <scope>NUCLEOTIDE SEQUENCE [LARGE SCALE GENOMIC DNA]</scope>
    <source>
        <strain evidence="3 4">MI-1</strain>
    </source>
</reference>
<dbReference type="PANTHER" id="PTHR33734">
    <property type="entry name" value="LYSM DOMAIN-CONTAINING GPI-ANCHORED PROTEIN 2"/>
    <property type="match status" value="1"/>
</dbReference>
<dbReference type="Gene3D" id="1.10.10.2520">
    <property type="entry name" value="Cell wall hydrolase SleB, domain 1"/>
    <property type="match status" value="1"/>
</dbReference>
<evidence type="ECO:0000256" key="1">
    <source>
        <dbReference type="SAM" id="SignalP"/>
    </source>
</evidence>
<feature type="chain" id="PRO_5002669983" evidence="1">
    <location>
        <begin position="28"/>
        <end position="277"/>
    </location>
</feature>
<dbReference type="InterPro" id="IPR011105">
    <property type="entry name" value="Cell_wall_hydrolase_SleB"/>
</dbReference>
<name>A4J899_DESRM</name>
<accession>A4J899</accession>
<gene>
    <name evidence="3" type="ordered locus">Dred_2798</name>
</gene>
<dbReference type="AlphaFoldDB" id="A4J899"/>
<dbReference type="InterPro" id="IPR042047">
    <property type="entry name" value="SleB_dom1"/>
</dbReference>
<evidence type="ECO:0000313" key="4">
    <source>
        <dbReference type="Proteomes" id="UP000001556"/>
    </source>
</evidence>
<keyword evidence="3" id="KW-0378">Hydrolase</keyword>
<dbReference type="EMBL" id="CP000612">
    <property type="protein sequence ID" value="ABO51302.1"/>
    <property type="molecule type" value="Genomic_DNA"/>
</dbReference>
<dbReference type="Proteomes" id="UP000001556">
    <property type="component" value="Chromosome"/>
</dbReference>
<feature type="signal peptide" evidence="1">
    <location>
        <begin position="1"/>
        <end position="27"/>
    </location>
</feature>
<dbReference type="SUPFAM" id="SSF54106">
    <property type="entry name" value="LysM domain"/>
    <property type="match status" value="2"/>
</dbReference>
<evidence type="ECO:0000259" key="2">
    <source>
        <dbReference type="PROSITE" id="PS51782"/>
    </source>
</evidence>
<dbReference type="eggNOG" id="COG3773">
    <property type="taxonomic scope" value="Bacteria"/>
</dbReference>
<dbReference type="Pfam" id="PF01476">
    <property type="entry name" value="LysM"/>
    <property type="match status" value="2"/>
</dbReference>
<keyword evidence="1" id="KW-0732">Signal</keyword>
<dbReference type="eggNOG" id="COG1388">
    <property type="taxonomic scope" value="Bacteria"/>
</dbReference>
<dbReference type="CDD" id="cd00118">
    <property type="entry name" value="LysM"/>
    <property type="match status" value="2"/>
</dbReference>
<dbReference type="PROSITE" id="PS51782">
    <property type="entry name" value="LYSM"/>
    <property type="match status" value="2"/>
</dbReference>
<feature type="domain" description="LysM" evidence="2">
    <location>
        <begin position="90"/>
        <end position="133"/>
    </location>
</feature>
<dbReference type="PANTHER" id="PTHR33734:SF22">
    <property type="entry name" value="MEMBRANE-BOUND LYTIC MUREIN TRANSGLYCOSYLASE D"/>
    <property type="match status" value="1"/>
</dbReference>
<dbReference type="RefSeq" id="WP_011879097.1">
    <property type="nucleotide sequence ID" value="NC_009253.1"/>
</dbReference>
<dbReference type="InterPro" id="IPR036779">
    <property type="entry name" value="LysM_dom_sf"/>
</dbReference>
<dbReference type="Gene3D" id="3.10.350.10">
    <property type="entry name" value="LysM domain"/>
    <property type="match status" value="2"/>
</dbReference>
<dbReference type="STRING" id="349161.Dred_2798"/>
<feature type="domain" description="LysM" evidence="2">
    <location>
        <begin position="28"/>
        <end position="71"/>
    </location>
</feature>
<dbReference type="OrthoDB" id="9785345at2"/>
<keyword evidence="4" id="KW-1185">Reference proteome</keyword>
<dbReference type="InterPro" id="IPR018392">
    <property type="entry name" value="LysM"/>
</dbReference>
<evidence type="ECO:0000313" key="3">
    <source>
        <dbReference type="EMBL" id="ABO51302.1"/>
    </source>
</evidence>
<dbReference type="SMART" id="SM00257">
    <property type="entry name" value="LysM"/>
    <property type="match status" value="2"/>
</dbReference>